<dbReference type="RefSeq" id="WP_191616350.1">
    <property type="nucleotide sequence ID" value="NZ_JACYFG010000007.1"/>
</dbReference>
<dbReference type="PANTHER" id="PTHR43096">
    <property type="entry name" value="DNAJ HOMOLOG 1, MITOCHONDRIAL-RELATED"/>
    <property type="match status" value="1"/>
</dbReference>
<dbReference type="GO" id="GO:0005737">
    <property type="term" value="C:cytoplasm"/>
    <property type="evidence" value="ECO:0007669"/>
    <property type="project" value="TreeGrafter"/>
</dbReference>
<dbReference type="GO" id="GO:0051082">
    <property type="term" value="F:unfolded protein binding"/>
    <property type="evidence" value="ECO:0007669"/>
    <property type="project" value="InterPro"/>
</dbReference>
<evidence type="ECO:0000256" key="1">
    <source>
        <dbReference type="ARBA" id="ARBA00023186"/>
    </source>
</evidence>
<comment type="caution">
    <text evidence="4">The sequence shown here is derived from an EMBL/GenBank/DDBJ whole genome shotgun (WGS) entry which is preliminary data.</text>
</comment>
<dbReference type="Proteomes" id="UP000622317">
    <property type="component" value="Unassembled WGS sequence"/>
</dbReference>
<keyword evidence="1" id="KW-0143">Chaperone</keyword>
<dbReference type="EMBL" id="JACYFG010000007">
    <property type="protein sequence ID" value="MBD5779215.1"/>
    <property type="molecule type" value="Genomic_DNA"/>
</dbReference>
<dbReference type="SMART" id="SM00271">
    <property type="entry name" value="DnaJ"/>
    <property type="match status" value="1"/>
</dbReference>
<feature type="domain" description="J" evidence="3">
    <location>
        <begin position="7"/>
        <end position="72"/>
    </location>
</feature>
<dbReference type="PROSITE" id="PS50076">
    <property type="entry name" value="DNAJ_2"/>
    <property type="match status" value="1"/>
</dbReference>
<dbReference type="Gene3D" id="2.60.260.20">
    <property type="entry name" value="Urease metallochaperone UreE, N-terminal domain"/>
    <property type="match status" value="2"/>
</dbReference>
<dbReference type="InterPro" id="IPR036869">
    <property type="entry name" value="J_dom_sf"/>
</dbReference>
<dbReference type="InterPro" id="IPR008971">
    <property type="entry name" value="HSP40/DnaJ_pept-bd"/>
</dbReference>
<dbReference type="SUPFAM" id="SSF46565">
    <property type="entry name" value="Chaperone J-domain"/>
    <property type="match status" value="1"/>
</dbReference>
<dbReference type="AlphaFoldDB" id="A0A927F755"/>
<keyword evidence="5" id="KW-1185">Reference proteome</keyword>
<dbReference type="Pfam" id="PF01556">
    <property type="entry name" value="DnaJ_C"/>
    <property type="match status" value="1"/>
</dbReference>
<dbReference type="SUPFAM" id="SSF49493">
    <property type="entry name" value="HSP40/DnaJ peptide-binding domain"/>
    <property type="match status" value="1"/>
</dbReference>
<dbReference type="InterPro" id="IPR001623">
    <property type="entry name" value="DnaJ_domain"/>
</dbReference>
<dbReference type="PANTHER" id="PTHR43096:SF52">
    <property type="entry name" value="DNAJ HOMOLOG 1, MITOCHONDRIAL-RELATED"/>
    <property type="match status" value="1"/>
</dbReference>
<dbReference type="CDD" id="cd06257">
    <property type="entry name" value="DnaJ"/>
    <property type="match status" value="1"/>
</dbReference>
<dbReference type="Pfam" id="PF00226">
    <property type="entry name" value="DnaJ"/>
    <property type="match status" value="1"/>
</dbReference>
<feature type="compositionally biased region" description="Polar residues" evidence="2">
    <location>
        <begin position="86"/>
        <end position="96"/>
    </location>
</feature>
<name>A0A927F755_9BACT</name>
<evidence type="ECO:0000256" key="2">
    <source>
        <dbReference type="SAM" id="MobiDB-lite"/>
    </source>
</evidence>
<organism evidence="4 5">
    <name type="scientific">Pelagicoccus enzymogenes</name>
    <dbReference type="NCBI Taxonomy" id="2773457"/>
    <lineage>
        <taxon>Bacteria</taxon>
        <taxon>Pseudomonadati</taxon>
        <taxon>Verrucomicrobiota</taxon>
        <taxon>Opitutia</taxon>
        <taxon>Puniceicoccales</taxon>
        <taxon>Pelagicoccaceae</taxon>
        <taxon>Pelagicoccus</taxon>
    </lineage>
</organism>
<proteinExistence type="predicted"/>
<accession>A0A927F755</accession>
<evidence type="ECO:0000259" key="3">
    <source>
        <dbReference type="PROSITE" id="PS50076"/>
    </source>
</evidence>
<evidence type="ECO:0000313" key="4">
    <source>
        <dbReference type="EMBL" id="MBD5779215.1"/>
    </source>
</evidence>
<gene>
    <name evidence="4" type="ORF">IEN85_06895</name>
</gene>
<dbReference type="Gene3D" id="1.10.287.110">
    <property type="entry name" value="DnaJ domain"/>
    <property type="match status" value="1"/>
</dbReference>
<sequence length="261" mass="28747">MSVDFKDYYQTLGVERTATQADIKKAFQALARRYHPDVTKERDGAADKFAAINEANEVLSDSAKRFKYDTLASEHNEPARLCAQQPRWQAGTSSKTGRPEFHFSGTGFSDFFEQYFTPSFETRHGDTAEGYSSIRKGLDFEGEIPITLGEVLRGTVRDVSVKRADPLSGKIEPRSLKVRIPAGAQQARPIRVPGKGSPGSGSGLSGYLYPRIRYGAHPEFQVNGSDLLFELELAPWDTMLGLKAKVPSLESAIKVNIPAST</sequence>
<protein>
    <submittedName>
        <fullName evidence="4">DnaJ domain-containing protein</fullName>
    </submittedName>
</protein>
<dbReference type="GO" id="GO:0042026">
    <property type="term" value="P:protein refolding"/>
    <property type="evidence" value="ECO:0007669"/>
    <property type="project" value="TreeGrafter"/>
</dbReference>
<dbReference type="InterPro" id="IPR002939">
    <property type="entry name" value="DnaJ_C"/>
</dbReference>
<feature type="region of interest" description="Disordered" evidence="2">
    <location>
        <begin position="78"/>
        <end position="97"/>
    </location>
</feature>
<reference evidence="4" key="1">
    <citation type="submission" date="2020-09" db="EMBL/GenBank/DDBJ databases">
        <title>Pelagicoccus enzymogenes sp. nov. with an EPS production, isolated from marine sediment.</title>
        <authorList>
            <person name="Feng X."/>
        </authorList>
    </citation>
    <scope>NUCLEOTIDE SEQUENCE</scope>
    <source>
        <strain evidence="4">NFK12</strain>
    </source>
</reference>
<dbReference type="PRINTS" id="PR00625">
    <property type="entry name" value="JDOMAIN"/>
</dbReference>
<evidence type="ECO:0000313" key="5">
    <source>
        <dbReference type="Proteomes" id="UP000622317"/>
    </source>
</evidence>